<dbReference type="OrthoDB" id="19261at2759"/>
<keyword evidence="3" id="KW-1185">Reference proteome</keyword>
<evidence type="ECO:0000256" key="1">
    <source>
        <dbReference type="SAM" id="Phobius"/>
    </source>
</evidence>
<keyword evidence="1" id="KW-0472">Membrane</keyword>
<protein>
    <submittedName>
        <fullName evidence="2">(African queen) hypothetical protein</fullName>
    </submittedName>
</protein>
<dbReference type="AlphaFoldDB" id="A0A8J2QM56"/>
<keyword evidence="1" id="KW-1133">Transmembrane helix</keyword>
<keyword evidence="1" id="KW-0812">Transmembrane</keyword>
<sequence>MRSVSVRGWRHSLRAYAPHLSLVNACMRQCAHVLVDIITIAEEWPPALARLTVTMFMYYFYFCLVVSLSCIELLRRKARCAGQRASAPPLPPHEFGTPLASYSDIIIVL</sequence>
<gene>
    <name evidence="2" type="ORF">DCHRY22_LOCUS6263</name>
</gene>
<organism evidence="2 3">
    <name type="scientific">Danaus chrysippus</name>
    <name type="common">African queen</name>
    <dbReference type="NCBI Taxonomy" id="151541"/>
    <lineage>
        <taxon>Eukaryota</taxon>
        <taxon>Metazoa</taxon>
        <taxon>Ecdysozoa</taxon>
        <taxon>Arthropoda</taxon>
        <taxon>Hexapoda</taxon>
        <taxon>Insecta</taxon>
        <taxon>Pterygota</taxon>
        <taxon>Neoptera</taxon>
        <taxon>Endopterygota</taxon>
        <taxon>Lepidoptera</taxon>
        <taxon>Glossata</taxon>
        <taxon>Ditrysia</taxon>
        <taxon>Papilionoidea</taxon>
        <taxon>Nymphalidae</taxon>
        <taxon>Danainae</taxon>
        <taxon>Danaini</taxon>
        <taxon>Danaina</taxon>
        <taxon>Danaus</taxon>
        <taxon>Anosia</taxon>
    </lineage>
</organism>
<dbReference type="Proteomes" id="UP000789524">
    <property type="component" value="Unassembled WGS sequence"/>
</dbReference>
<dbReference type="EMBL" id="CAKASE010000053">
    <property type="protein sequence ID" value="CAG9565421.1"/>
    <property type="molecule type" value="Genomic_DNA"/>
</dbReference>
<accession>A0A8J2QM56</accession>
<proteinExistence type="predicted"/>
<evidence type="ECO:0000313" key="2">
    <source>
        <dbReference type="EMBL" id="CAG9565421.1"/>
    </source>
</evidence>
<evidence type="ECO:0000313" key="3">
    <source>
        <dbReference type="Proteomes" id="UP000789524"/>
    </source>
</evidence>
<feature type="transmembrane region" description="Helical" evidence="1">
    <location>
        <begin position="56"/>
        <end position="74"/>
    </location>
</feature>
<name>A0A8J2QM56_9NEOP</name>
<comment type="caution">
    <text evidence="2">The sequence shown here is derived from an EMBL/GenBank/DDBJ whole genome shotgun (WGS) entry which is preliminary data.</text>
</comment>
<reference evidence="2" key="1">
    <citation type="submission" date="2021-09" db="EMBL/GenBank/DDBJ databases">
        <authorList>
            <person name="Martin H S."/>
        </authorList>
    </citation>
    <scope>NUCLEOTIDE SEQUENCE</scope>
</reference>